<accession>H5TG34</accession>
<dbReference type="RefSeq" id="WP_007236710.1">
    <property type="nucleotide sequence ID" value="NZ_BAFB01000007.1"/>
</dbReference>
<reference evidence="3" key="1">
    <citation type="submission" date="2012-02" db="EMBL/GenBank/DDBJ databases">
        <title>Whole genome shotgun sequence of Gordonia otitidis NBRC 100426.</title>
        <authorList>
            <person name="Yoshida I."/>
            <person name="Hosoyama A."/>
            <person name="Tsuchikane K."/>
            <person name="Katsumata H."/>
            <person name="Yamazaki S."/>
            <person name="Fujita N."/>
        </authorList>
    </citation>
    <scope>NUCLEOTIDE SEQUENCE [LARGE SCALE GENOMIC DNA]</scope>
    <source>
        <strain evidence="3">NBRC 100426</strain>
    </source>
</reference>
<dbReference type="STRING" id="1108044.GOOTI_007_00020"/>
<dbReference type="Gene3D" id="3.50.50.60">
    <property type="entry name" value="FAD/NAD(P)-binding domain"/>
    <property type="match status" value="1"/>
</dbReference>
<dbReference type="PRINTS" id="PR00420">
    <property type="entry name" value="RNGMNOXGNASE"/>
</dbReference>
<sequence>MRRGTVRTSDAPQHSTRTQVAIIGAGPAGLTLAHMLAGQGIDAVVLERQTEDHVRSRVRAGVIENSTVDVLTELGVADRLHREALVHNGFYIRLERTTHHLDFHRLSGRNAYVYGQAEIVADLIDGLRAVGREPVFRAEEVSLHDFDGTAPSVEYMLDGVRHRVDADVIAACDGFHGVGRATLAPYTETLERTYPFAWLGILARSTPVTEEGMYCAHPDGLSVHSMRGPQLSRQYLQVPADTRLTDFTDEQIWTELARRSAADDHPPLQTGEIIDRSLAPLRSVVTQPMQLGSLFLLGDAAHIVPPTGAKGLNLAVSDACVLSHALGAFYATGKREELDAYTARALPRIWQAQSFSWNLTSLLHKFSDDPFDWELRRARLLRWTSSLDEQRALGEIYLGLPFPTSWRFT</sequence>
<dbReference type="InterPro" id="IPR036188">
    <property type="entry name" value="FAD/NAD-bd_sf"/>
</dbReference>
<dbReference type="InterPro" id="IPR050631">
    <property type="entry name" value="PheA/TfdB_FAD_monoxygenase"/>
</dbReference>
<gene>
    <name evidence="3" type="primary">pobA</name>
    <name evidence="3" type="ORF">GOOTI_007_00020</name>
</gene>
<comment type="caution">
    <text evidence="3">The sequence shown here is derived from an EMBL/GenBank/DDBJ whole genome shotgun (WGS) entry which is preliminary data.</text>
</comment>
<organism evidence="3 4">
    <name type="scientific">Gordonia otitidis (strain DSM 44809 / CCUG 52243 / JCM 12355 / NBRC 100426 / IFM 10032)</name>
    <dbReference type="NCBI Taxonomy" id="1108044"/>
    <lineage>
        <taxon>Bacteria</taxon>
        <taxon>Bacillati</taxon>
        <taxon>Actinomycetota</taxon>
        <taxon>Actinomycetes</taxon>
        <taxon>Mycobacteriales</taxon>
        <taxon>Gordoniaceae</taxon>
        <taxon>Gordonia</taxon>
    </lineage>
</organism>
<dbReference type="NCBIfam" id="NF006091">
    <property type="entry name" value="PRK08243.1"/>
    <property type="match status" value="1"/>
</dbReference>
<dbReference type="GO" id="GO:0016491">
    <property type="term" value="F:oxidoreductase activity"/>
    <property type="evidence" value="ECO:0007669"/>
    <property type="project" value="UniProtKB-KW"/>
</dbReference>
<dbReference type="GO" id="GO:0071949">
    <property type="term" value="F:FAD binding"/>
    <property type="evidence" value="ECO:0007669"/>
    <property type="project" value="InterPro"/>
</dbReference>
<name>H5TG34_GORO1</name>
<proteinExistence type="predicted"/>
<dbReference type="EMBL" id="BAFB01000007">
    <property type="protein sequence ID" value="GAB32442.1"/>
    <property type="molecule type" value="Genomic_DNA"/>
</dbReference>
<evidence type="ECO:0000313" key="4">
    <source>
        <dbReference type="Proteomes" id="UP000005038"/>
    </source>
</evidence>
<dbReference type="PANTHER" id="PTHR43476:SF5">
    <property type="entry name" value="FAD-DEPENDENT MONOOXYGENASE"/>
    <property type="match status" value="1"/>
</dbReference>
<dbReference type="SUPFAM" id="SSF54373">
    <property type="entry name" value="FAD-linked reductases, C-terminal domain"/>
    <property type="match status" value="1"/>
</dbReference>
<dbReference type="Gene3D" id="3.30.9.10">
    <property type="entry name" value="D-Amino Acid Oxidase, subunit A, domain 2"/>
    <property type="match status" value="1"/>
</dbReference>
<dbReference type="OrthoDB" id="9791689at2"/>
<dbReference type="SUPFAM" id="SSF51905">
    <property type="entry name" value="FAD/NAD(P)-binding domain"/>
    <property type="match status" value="1"/>
</dbReference>
<protein>
    <submittedName>
        <fullName evidence="3">p-hydroxybenzoate hydroxylase</fullName>
    </submittedName>
</protein>
<evidence type="ECO:0000259" key="2">
    <source>
        <dbReference type="Pfam" id="PF01494"/>
    </source>
</evidence>
<dbReference type="Proteomes" id="UP000005038">
    <property type="component" value="Unassembled WGS sequence"/>
</dbReference>
<keyword evidence="1" id="KW-0560">Oxidoreductase</keyword>
<evidence type="ECO:0000313" key="3">
    <source>
        <dbReference type="EMBL" id="GAB32442.1"/>
    </source>
</evidence>
<keyword evidence="4" id="KW-1185">Reference proteome</keyword>
<evidence type="ECO:0000256" key="1">
    <source>
        <dbReference type="ARBA" id="ARBA00023002"/>
    </source>
</evidence>
<dbReference type="Pfam" id="PF01494">
    <property type="entry name" value="FAD_binding_3"/>
    <property type="match status" value="1"/>
</dbReference>
<dbReference type="InterPro" id="IPR002938">
    <property type="entry name" value="FAD-bd"/>
</dbReference>
<dbReference type="AlphaFoldDB" id="H5TG34"/>
<dbReference type="PANTHER" id="PTHR43476">
    <property type="entry name" value="3-(3-HYDROXY-PHENYL)PROPIONATE/3-HYDROXYCINNAMIC ACID HYDROXYLASE"/>
    <property type="match status" value="1"/>
</dbReference>
<feature type="domain" description="FAD-binding" evidence="2">
    <location>
        <begin position="17"/>
        <end position="355"/>
    </location>
</feature>